<dbReference type="Gene3D" id="1.10.3720.10">
    <property type="entry name" value="MetI-like"/>
    <property type="match status" value="1"/>
</dbReference>
<dbReference type="RefSeq" id="WP_081846342.1">
    <property type="nucleotide sequence ID" value="NZ_CM002803.1"/>
</dbReference>
<feature type="domain" description="ABC transmembrane type-1" evidence="11">
    <location>
        <begin position="459"/>
        <end position="638"/>
    </location>
</feature>
<feature type="signal peptide" evidence="10">
    <location>
        <begin position="1"/>
        <end position="29"/>
    </location>
</feature>
<feature type="transmembrane region" description="Helical" evidence="9">
    <location>
        <begin position="586"/>
        <end position="608"/>
    </location>
</feature>
<evidence type="ECO:0000256" key="3">
    <source>
        <dbReference type="ARBA" id="ARBA00022475"/>
    </source>
</evidence>
<dbReference type="STRING" id="388467.A19Y_1287"/>
<dbReference type="CDD" id="cd13638">
    <property type="entry name" value="PBP2_EcProx_like"/>
    <property type="match status" value="1"/>
</dbReference>
<keyword evidence="3" id="KW-1003">Cell membrane</keyword>
<dbReference type="SUPFAM" id="SSF53850">
    <property type="entry name" value="Periplasmic binding protein-like II"/>
    <property type="match status" value="1"/>
</dbReference>
<dbReference type="Pfam" id="PF00528">
    <property type="entry name" value="BPD_transp_1"/>
    <property type="match status" value="1"/>
</dbReference>
<dbReference type="PANTHER" id="PTHR47737">
    <property type="entry name" value="GLYCINE BETAINE/PROLINE BETAINE TRANSPORT SYSTEM PERMEASE PROTEIN PROW"/>
    <property type="match status" value="1"/>
</dbReference>
<dbReference type="InterPro" id="IPR007210">
    <property type="entry name" value="ABC_Gly_betaine_transp_sub-bd"/>
</dbReference>
<dbReference type="GO" id="GO:0043190">
    <property type="term" value="C:ATP-binding cassette (ABC) transporter complex"/>
    <property type="evidence" value="ECO:0007669"/>
    <property type="project" value="InterPro"/>
</dbReference>
<organism evidence="12 13">
    <name type="scientific">Planktothrix agardhii (strain NIVA-CYA 126/8)</name>
    <dbReference type="NCBI Taxonomy" id="388467"/>
    <lineage>
        <taxon>Bacteria</taxon>
        <taxon>Bacillati</taxon>
        <taxon>Cyanobacteriota</taxon>
        <taxon>Cyanophyceae</taxon>
        <taxon>Oscillatoriophycideae</taxon>
        <taxon>Oscillatoriales</taxon>
        <taxon>Microcoleaceae</taxon>
        <taxon>Planktothrix</taxon>
    </lineage>
</organism>
<evidence type="ECO:0000259" key="11">
    <source>
        <dbReference type="PROSITE" id="PS50928"/>
    </source>
</evidence>
<dbReference type="Gene3D" id="3.40.190.100">
    <property type="entry name" value="Glycine betaine-binding periplasmic protein, domain 2"/>
    <property type="match status" value="1"/>
</dbReference>
<dbReference type="eggNOG" id="COG2113">
    <property type="taxonomic scope" value="Bacteria"/>
</dbReference>
<evidence type="ECO:0000256" key="1">
    <source>
        <dbReference type="ARBA" id="ARBA00004141"/>
    </source>
</evidence>
<evidence type="ECO:0000256" key="9">
    <source>
        <dbReference type="RuleBase" id="RU363032"/>
    </source>
</evidence>
<gene>
    <name evidence="12" type="ORF">A19Y_1287</name>
</gene>
<evidence type="ECO:0000256" key="5">
    <source>
        <dbReference type="ARBA" id="ARBA00022989"/>
    </source>
</evidence>
<feature type="chain" id="PRO_5001687559" description="ABC transmembrane type-1 domain-containing protein" evidence="10">
    <location>
        <begin position="30"/>
        <end position="647"/>
    </location>
</feature>
<keyword evidence="2 9" id="KW-0813">Transport</keyword>
<dbReference type="InterPro" id="IPR000515">
    <property type="entry name" value="MetI-like"/>
</dbReference>
<feature type="transmembrane region" description="Helical" evidence="9">
    <location>
        <begin position="615"/>
        <end position="634"/>
    </location>
</feature>
<feature type="transmembrane region" description="Helical" evidence="9">
    <location>
        <begin position="439"/>
        <end position="456"/>
    </location>
</feature>
<keyword evidence="13" id="KW-1185">Reference proteome</keyword>
<evidence type="ECO:0000256" key="4">
    <source>
        <dbReference type="ARBA" id="ARBA00022692"/>
    </source>
</evidence>
<dbReference type="GO" id="GO:0031460">
    <property type="term" value="P:glycine betaine transport"/>
    <property type="evidence" value="ECO:0007669"/>
    <property type="project" value="TreeGrafter"/>
</dbReference>
<feature type="transmembrane region" description="Helical" evidence="9">
    <location>
        <begin position="506"/>
        <end position="533"/>
    </location>
</feature>
<evidence type="ECO:0000256" key="7">
    <source>
        <dbReference type="ARBA" id="ARBA00035642"/>
    </source>
</evidence>
<dbReference type="InterPro" id="IPR035906">
    <property type="entry name" value="MetI-like_sf"/>
</dbReference>
<dbReference type="PROSITE" id="PS50928">
    <property type="entry name" value="ABC_TM1"/>
    <property type="match status" value="1"/>
</dbReference>
<dbReference type="CDD" id="cd06261">
    <property type="entry name" value="TM_PBP2"/>
    <property type="match status" value="1"/>
</dbReference>
<dbReference type="GO" id="GO:0015226">
    <property type="term" value="F:carnitine transmembrane transporter activity"/>
    <property type="evidence" value="ECO:0007669"/>
    <property type="project" value="TreeGrafter"/>
</dbReference>
<comment type="similarity">
    <text evidence="9">Belongs to the binding-protein-dependent transport system permease family.</text>
</comment>
<evidence type="ECO:0000256" key="8">
    <source>
        <dbReference type="ARBA" id="ARBA00035652"/>
    </source>
</evidence>
<dbReference type="Proteomes" id="UP000027395">
    <property type="component" value="Chromosome"/>
</dbReference>
<dbReference type="GO" id="GO:0005275">
    <property type="term" value="F:amine transmembrane transporter activity"/>
    <property type="evidence" value="ECO:0007669"/>
    <property type="project" value="TreeGrafter"/>
</dbReference>
<dbReference type="AlphaFoldDB" id="A0A073CDK7"/>
<evidence type="ECO:0000256" key="2">
    <source>
        <dbReference type="ARBA" id="ARBA00022448"/>
    </source>
</evidence>
<evidence type="ECO:0000313" key="13">
    <source>
        <dbReference type="Proteomes" id="UP000027395"/>
    </source>
</evidence>
<dbReference type="Gene3D" id="3.40.190.10">
    <property type="entry name" value="Periplasmic binding protein-like II"/>
    <property type="match status" value="1"/>
</dbReference>
<keyword evidence="5 9" id="KW-1133">Transmembrane helix</keyword>
<dbReference type="Pfam" id="PF04069">
    <property type="entry name" value="OpuAC"/>
    <property type="match status" value="1"/>
</dbReference>
<proteinExistence type="inferred from homology"/>
<reference evidence="12 13" key="1">
    <citation type="journal article" date="2014" name="Appl. Environ. Microbiol.">
        <title>Elucidation of insertion elements encoded on plasmids and in vitro construction of shuttle vectors from the toxic cyanobacterium Planktothrix.</title>
        <authorList>
            <person name="Christiansen G."/>
            <person name="Goesmann A."/>
            <person name="Kurmayer R."/>
        </authorList>
    </citation>
    <scope>NUCLEOTIDE SEQUENCE [LARGE SCALE GENOMIC DNA]</scope>
    <source>
        <strain evidence="12 13">NIVA-CYA 126/8</strain>
    </source>
</reference>
<dbReference type="EMBL" id="CM002803">
    <property type="protein sequence ID" value="KEI66359.1"/>
    <property type="molecule type" value="Genomic_DNA"/>
</dbReference>
<comment type="similarity">
    <text evidence="7">In the C-terminal section; belongs to the OsmX family.</text>
</comment>
<evidence type="ECO:0000256" key="10">
    <source>
        <dbReference type="SAM" id="SignalP"/>
    </source>
</evidence>
<accession>A0A073CDK7</accession>
<feature type="transmembrane region" description="Helical" evidence="9">
    <location>
        <begin position="462"/>
        <end position="485"/>
    </location>
</feature>
<comment type="subcellular location">
    <subcellularLocation>
        <location evidence="9">Cell membrane</location>
        <topology evidence="9">Multi-pass membrane protein</topology>
    </subcellularLocation>
    <subcellularLocation>
        <location evidence="1">Membrane</location>
        <topology evidence="1">Multi-pass membrane protein</topology>
    </subcellularLocation>
</comment>
<evidence type="ECO:0000313" key="12">
    <source>
        <dbReference type="EMBL" id="KEI66359.1"/>
    </source>
</evidence>
<keyword evidence="6 9" id="KW-0472">Membrane</keyword>
<sequence length="647" mass="70920">MIKQRLKKSILLVLTTIFLIGLISFSSGAQTTTNSALPGNAITIRLGTSDWIEDFFQTEIVNIGLGRLGYKTAPLVAVAYPALYTAVANGDLDIAPVFGDPGHNEFYKNAGGEKKLEKVGLLFPLTQGYQIDKKTADKYGITNLQQFQDPKIAQLFDSDGDGKADLVGCDPGWSCELEMKHHLDAYKLRDTVKINQGNYTALLADALTRYKQGKPFFSYAYSPFWLGQVLKVGQDVIWLEVPFTTSNIENLTAKDTSLNGKNLGMVQGKYRVIANREFLAKNPSVKHFLELVKIPYEDMIQESYRIKNGENKPQDIRRHAEEWVKQNQDLFDGWLAQINQSSNNLVENSSNIGNNTNSKNPQGLNILLNPFQLYTIPLDKWITGGINFLVDNFRPFFQTIRIPISWVLTQIHGLLLAIPPLISLLLISLMTWKIAGQSIGIYSLLALTLIGFLGLWEAAMVTLALVVTAVIFCIIVGIPLGVACARSDRFEQAFRPLLDAMQTLPTFVYLVPVVMLFGIGEVPGVIATIIYALPPLIRFTNLGIRQVSADVVEAAYAFGSTPGQILWEVQIPLAIPTILAGVNQTVLFALGMSVIASMIAVPGLGLTVLQGMGRLDVGMAAVGGLGIVLLAILLDRITQAMGKSNNS</sequence>
<dbReference type="PANTHER" id="PTHR47737:SF1">
    <property type="entry name" value="GLYCINE BETAINE_PROLINE BETAINE TRANSPORT SYSTEM PERMEASE PROTEIN PROW"/>
    <property type="match status" value="1"/>
</dbReference>
<keyword evidence="10" id="KW-0732">Signal</keyword>
<dbReference type="SUPFAM" id="SSF161098">
    <property type="entry name" value="MetI-like"/>
    <property type="match status" value="1"/>
</dbReference>
<dbReference type="eggNOG" id="COG4176">
    <property type="taxonomic scope" value="Bacteria"/>
</dbReference>
<protein>
    <recommendedName>
        <fullName evidence="11">ABC transmembrane type-1 domain-containing protein</fullName>
    </recommendedName>
</protein>
<dbReference type="HOGENOM" id="CLU_423277_0_0_3"/>
<dbReference type="GO" id="GO:0015871">
    <property type="term" value="P:choline transport"/>
    <property type="evidence" value="ECO:0007669"/>
    <property type="project" value="TreeGrafter"/>
</dbReference>
<feature type="transmembrane region" description="Helical" evidence="9">
    <location>
        <begin position="404"/>
        <end position="427"/>
    </location>
</feature>
<dbReference type="PATRIC" id="fig|388467.6.peg.1225"/>
<comment type="similarity">
    <text evidence="8">In the N-terminal section; belongs to the binding-protein-dependent transport system permease family.</text>
</comment>
<dbReference type="FunFam" id="1.10.3720.10:FF:000001">
    <property type="entry name" value="Glycine betaine ABC transporter, permease"/>
    <property type="match status" value="1"/>
</dbReference>
<keyword evidence="4 9" id="KW-0812">Transmembrane</keyword>
<name>A0A073CDK7_PLAA1</name>
<dbReference type="NCBIfam" id="NF008334">
    <property type="entry name" value="PRK11119.1"/>
    <property type="match status" value="1"/>
</dbReference>
<evidence type="ECO:0000256" key="6">
    <source>
        <dbReference type="ARBA" id="ARBA00023136"/>
    </source>
</evidence>